<keyword evidence="2" id="KW-0378">Hydrolase</keyword>
<comment type="caution">
    <text evidence="2">The sequence shown here is derived from an EMBL/GenBank/DDBJ whole genome shotgun (WGS) entry which is preliminary data.</text>
</comment>
<evidence type="ECO:0000259" key="1">
    <source>
        <dbReference type="Pfam" id="PF01738"/>
    </source>
</evidence>
<dbReference type="GO" id="GO:0016787">
    <property type="term" value="F:hydrolase activity"/>
    <property type="evidence" value="ECO:0007669"/>
    <property type="project" value="UniProtKB-KW"/>
</dbReference>
<reference evidence="2" key="1">
    <citation type="journal article" date="2017" name="Nature">
        <title>The sunflower genome provides insights into oil metabolism, flowering and Asterid evolution.</title>
        <authorList>
            <person name="Badouin H."/>
            <person name="Gouzy J."/>
            <person name="Grassa C.J."/>
            <person name="Murat F."/>
            <person name="Staton S.E."/>
            <person name="Cottret L."/>
            <person name="Lelandais-Briere C."/>
            <person name="Owens G.L."/>
            <person name="Carrere S."/>
            <person name="Mayjonade B."/>
            <person name="Legrand L."/>
            <person name="Gill N."/>
            <person name="Kane N.C."/>
            <person name="Bowers J.E."/>
            <person name="Hubner S."/>
            <person name="Bellec A."/>
            <person name="Berard A."/>
            <person name="Berges H."/>
            <person name="Blanchet N."/>
            <person name="Boniface M.C."/>
            <person name="Brunel D."/>
            <person name="Catrice O."/>
            <person name="Chaidir N."/>
            <person name="Claudel C."/>
            <person name="Donnadieu C."/>
            <person name="Faraut T."/>
            <person name="Fievet G."/>
            <person name="Helmstetter N."/>
            <person name="King M."/>
            <person name="Knapp S.J."/>
            <person name="Lai Z."/>
            <person name="Le Paslier M.C."/>
            <person name="Lippi Y."/>
            <person name="Lorenzon L."/>
            <person name="Mandel J.R."/>
            <person name="Marage G."/>
            <person name="Marchand G."/>
            <person name="Marquand E."/>
            <person name="Bret-Mestries E."/>
            <person name="Morien E."/>
            <person name="Nambeesan S."/>
            <person name="Nguyen T."/>
            <person name="Pegot-Espagnet P."/>
            <person name="Pouilly N."/>
            <person name="Raftis F."/>
            <person name="Sallet E."/>
            <person name="Schiex T."/>
            <person name="Thomas J."/>
            <person name="Vandecasteele C."/>
            <person name="Vares D."/>
            <person name="Vear F."/>
            <person name="Vautrin S."/>
            <person name="Crespi M."/>
            <person name="Mangin B."/>
            <person name="Burke J.M."/>
            <person name="Salse J."/>
            <person name="Munos S."/>
            <person name="Vincourt P."/>
            <person name="Rieseberg L.H."/>
            <person name="Langlade N.B."/>
        </authorList>
    </citation>
    <scope>NUCLEOTIDE SEQUENCE</scope>
    <source>
        <tissue evidence="2">Leaves</tissue>
    </source>
</reference>
<dbReference type="AlphaFoldDB" id="A0A9K3HZD8"/>
<dbReference type="Proteomes" id="UP000215914">
    <property type="component" value="Unassembled WGS sequence"/>
</dbReference>
<gene>
    <name evidence="2" type="ORF">HanXRQr2_Chr10g0456621</name>
</gene>
<dbReference type="SUPFAM" id="SSF53474">
    <property type="entry name" value="alpha/beta-Hydrolases"/>
    <property type="match status" value="1"/>
</dbReference>
<evidence type="ECO:0000313" key="2">
    <source>
        <dbReference type="EMBL" id="KAF5787773.1"/>
    </source>
</evidence>
<dbReference type="Pfam" id="PF01738">
    <property type="entry name" value="DLH"/>
    <property type="match status" value="1"/>
</dbReference>
<keyword evidence="3" id="KW-1185">Reference proteome</keyword>
<name>A0A9K3HZD8_HELAN</name>
<dbReference type="PANTHER" id="PTHR17630:SF97">
    <property type="entry name" value="ENDO-1,31,4-BETA-D-GLUCANASE-LIKE"/>
    <property type="match status" value="1"/>
</dbReference>
<dbReference type="EMBL" id="MNCJ02000325">
    <property type="protein sequence ID" value="KAF5787773.1"/>
    <property type="molecule type" value="Genomic_DNA"/>
</dbReference>
<sequence>MKGLKTHVYGLSHTKIPRVPKCNNQLSTAHFPTIYVGLTRTLNPEPVRLMSGPECCQNPPAISSGGESGELLQIRSLNSYVSGNPDSKVAVLLVSDVFGYEAPKLRQLADKVAAAGYYAVVPDFFHGDPLTSINKLGDWRKNHAPEQAVEFAKPVIHALKEKGITKIGAAGFCWGAKVVVELAKDAEIQFAALLHPSFVTLDDIKGVKVPTGILGAEIDKMSPPELVKEFEAALVANEVNSFVKIYPGVSHGWTIRYKDEDAAEVKCAQEAHQDLVEWFGKCL</sequence>
<dbReference type="Gramene" id="mRNA:HanXRQr2_Chr10g0456621">
    <property type="protein sequence ID" value="mRNA:HanXRQr2_Chr10g0456621"/>
    <property type="gene ID" value="HanXRQr2_Chr10g0456621"/>
</dbReference>
<reference evidence="2" key="2">
    <citation type="submission" date="2020-06" db="EMBL/GenBank/DDBJ databases">
        <title>Helianthus annuus Genome sequencing and assembly Release 2.</title>
        <authorList>
            <person name="Gouzy J."/>
            <person name="Langlade N."/>
            <person name="Munos S."/>
        </authorList>
    </citation>
    <scope>NUCLEOTIDE SEQUENCE</scope>
    <source>
        <tissue evidence="2">Leaves</tissue>
    </source>
</reference>
<evidence type="ECO:0000313" key="3">
    <source>
        <dbReference type="Proteomes" id="UP000215914"/>
    </source>
</evidence>
<dbReference type="InterPro" id="IPR002925">
    <property type="entry name" value="Dienelactn_hydro"/>
</dbReference>
<dbReference type="Gene3D" id="3.40.50.1820">
    <property type="entry name" value="alpha/beta hydrolase"/>
    <property type="match status" value="1"/>
</dbReference>
<protein>
    <submittedName>
        <fullName evidence="2">Dienelactone hydrolase, alpha/Beta hydrolase</fullName>
    </submittedName>
</protein>
<dbReference type="OrthoDB" id="17560at2759"/>
<dbReference type="InterPro" id="IPR029058">
    <property type="entry name" value="AB_hydrolase_fold"/>
</dbReference>
<proteinExistence type="predicted"/>
<accession>A0A9K3HZD8</accession>
<dbReference type="PANTHER" id="PTHR17630">
    <property type="entry name" value="DIENELACTONE HYDROLASE"/>
    <property type="match status" value="1"/>
</dbReference>
<organism evidence="2 3">
    <name type="scientific">Helianthus annuus</name>
    <name type="common">Common sunflower</name>
    <dbReference type="NCBI Taxonomy" id="4232"/>
    <lineage>
        <taxon>Eukaryota</taxon>
        <taxon>Viridiplantae</taxon>
        <taxon>Streptophyta</taxon>
        <taxon>Embryophyta</taxon>
        <taxon>Tracheophyta</taxon>
        <taxon>Spermatophyta</taxon>
        <taxon>Magnoliopsida</taxon>
        <taxon>eudicotyledons</taxon>
        <taxon>Gunneridae</taxon>
        <taxon>Pentapetalae</taxon>
        <taxon>asterids</taxon>
        <taxon>campanulids</taxon>
        <taxon>Asterales</taxon>
        <taxon>Asteraceae</taxon>
        <taxon>Asteroideae</taxon>
        <taxon>Heliantheae alliance</taxon>
        <taxon>Heliantheae</taxon>
        <taxon>Helianthus</taxon>
    </lineage>
</organism>
<feature type="domain" description="Dienelactone hydrolase" evidence="1">
    <location>
        <begin position="82"/>
        <end position="282"/>
    </location>
</feature>